<organism evidence="2">
    <name type="scientific">Ochrobactrum sp. LM19</name>
    <dbReference type="NCBI Taxonomy" id="1449781"/>
    <lineage>
        <taxon>Bacteria</taxon>
        <taxon>Pseudomonadati</taxon>
        <taxon>Pseudomonadota</taxon>
        <taxon>Alphaproteobacteria</taxon>
        <taxon>Hyphomicrobiales</taxon>
        <taxon>Brucellaceae</taxon>
        <taxon>Brucella/Ochrobactrum group</taxon>
        <taxon>Ochrobactrum</taxon>
    </lineage>
</organism>
<accession>A0A0D5A0H5</accession>
<keyword evidence="2" id="KW-0614">Plasmid</keyword>
<dbReference type="Pfam" id="PF18883">
    <property type="entry name" value="AC_1"/>
    <property type="match status" value="1"/>
</dbReference>
<name>A0A0D5A0H5_9HYPH</name>
<dbReference type="PANTHER" id="PTHR35037">
    <property type="entry name" value="C-TERMINAL REGION OF AIDA-LIKE PROTEIN"/>
    <property type="match status" value="1"/>
</dbReference>
<protein>
    <submittedName>
        <fullName evidence="2">Outer membrane autotransporter barrel domain-containing protein</fullName>
    </submittedName>
</protein>
<dbReference type="SUPFAM" id="SSF51126">
    <property type="entry name" value="Pectin lyase-like"/>
    <property type="match status" value="1"/>
</dbReference>
<dbReference type="NCBIfam" id="TIGR01414">
    <property type="entry name" value="autotrans_barl"/>
    <property type="match status" value="1"/>
</dbReference>
<proteinExistence type="predicted"/>
<dbReference type="InterPro" id="IPR006315">
    <property type="entry name" value="OM_autotransptr_brl_dom"/>
</dbReference>
<dbReference type="InterPro" id="IPR005546">
    <property type="entry name" value="Autotransporte_beta"/>
</dbReference>
<evidence type="ECO:0000259" key="1">
    <source>
        <dbReference type="PROSITE" id="PS51208"/>
    </source>
</evidence>
<dbReference type="InterPro" id="IPR036709">
    <property type="entry name" value="Autotransporte_beta_dom_sf"/>
</dbReference>
<dbReference type="Gene3D" id="2.160.20.20">
    <property type="match status" value="1"/>
</dbReference>
<dbReference type="SMART" id="SM00869">
    <property type="entry name" value="Autotransporter"/>
    <property type="match status" value="1"/>
</dbReference>
<geneLocation type="plasmid" evidence="2">
    <name>pLM19O2</name>
</geneLocation>
<gene>
    <name evidence="2" type="ORF">pLM19O2_p92</name>
</gene>
<dbReference type="GO" id="GO:0019867">
    <property type="term" value="C:outer membrane"/>
    <property type="evidence" value="ECO:0007669"/>
    <property type="project" value="InterPro"/>
</dbReference>
<dbReference type="PROSITE" id="PS51208">
    <property type="entry name" value="AUTOTRANSPORTER"/>
    <property type="match status" value="1"/>
</dbReference>
<feature type="domain" description="Autotransporter" evidence="1">
    <location>
        <begin position="794"/>
        <end position="1080"/>
    </location>
</feature>
<dbReference type="SUPFAM" id="SSF103515">
    <property type="entry name" value="Autotransporter"/>
    <property type="match status" value="1"/>
</dbReference>
<dbReference type="EMBL" id="KM659092">
    <property type="protein sequence ID" value="AJW30037.1"/>
    <property type="molecule type" value="Genomic_DNA"/>
</dbReference>
<dbReference type="InterPro" id="IPR051551">
    <property type="entry name" value="Autotransporter_adhesion"/>
</dbReference>
<dbReference type="Gene3D" id="2.40.128.130">
    <property type="entry name" value="Autotransporter beta-domain"/>
    <property type="match status" value="1"/>
</dbReference>
<dbReference type="InterPro" id="IPR043990">
    <property type="entry name" value="AC_1"/>
</dbReference>
<dbReference type="CDD" id="cd01344">
    <property type="entry name" value="PL2_Passenger_AT"/>
    <property type="match status" value="1"/>
</dbReference>
<dbReference type="InterPro" id="IPR012332">
    <property type="entry name" value="Autotransporter_pectin_lyase_C"/>
</dbReference>
<dbReference type="InterPro" id="IPR011050">
    <property type="entry name" value="Pectin_lyase_fold/virulence"/>
</dbReference>
<dbReference type="AlphaFoldDB" id="A0A0D5A0H5"/>
<evidence type="ECO:0000313" key="2">
    <source>
        <dbReference type="EMBL" id="AJW30037.1"/>
    </source>
</evidence>
<dbReference type="Pfam" id="PF03797">
    <property type="entry name" value="Autotransporter"/>
    <property type="match status" value="1"/>
</dbReference>
<reference evidence="2" key="1">
    <citation type="submission" date="2014-09" db="EMBL/GenBank/DDBJ databases">
        <title>The mobilome of the heavy metals and metalloids hypertolerant bacteria from the Lubin copper mine (Poland).</title>
        <authorList>
            <person name="Dziewit L."/>
            <person name="Bartosik D."/>
        </authorList>
    </citation>
    <scope>NUCLEOTIDE SEQUENCE</scope>
    <source>
        <plasmid evidence="2">pLM19O2</plasmid>
    </source>
</reference>
<dbReference type="PANTHER" id="PTHR35037:SF3">
    <property type="entry name" value="C-TERMINAL REGION OF AIDA-LIKE PROTEIN"/>
    <property type="match status" value="1"/>
</dbReference>
<sequence>MVGSFRLELNVQTSTYWASILAVIRRKAINMPVSHNTRRHNTVRNSVKKLCLTTTVLTALGMPAHAACVGIAGSFTCSGSNPSTLLISTPNTDVSVVTTPGFEALGGLLVTGRGEVSYTDTNSSVMNSPSGSGLYIHNLGENTPGGTLATTTVQSNANITGFNGVEVEHQGHGNVLANIRGQIDARAVGIRLTTNSSVGVNSNIDLTTTATIKAGGFGIAVSHIGSGTTKVDASGDVFSKNVGVQVVGEHGSDDVTVNTSGRIVADNIGLNIANRGRGDLIINAVGPIEVSGIDGNGGTYVGSGINAVNESLVGPVVAQNLSIRAGDVKAKSIGIQALNNGAGDTIIVSTGTVEAYNGIVSSNTSLGTGVRVEANNVIAGHNGISTVNYGTGDTTIITTGSISGANSVGINANHIASSGSLSIDASGDVSGKDYGISASTIGDGYLTITTGGILEGGNAALFYQDNALGQVNVNLNGTTRNTSTLSTDTVIDGRSGNAVITNNGLMTGVVKLSHYEETVVNNGIWNTAGGTNEFGGGDDAIVNNGTIVAASDATIAETTVFNGLATFTNKSGGVLSMHDSATGDQTIIAGDYVGLGGTIILDTHLGADASATDKIIVTGDTSGTGQLKINNTDGAGALTVADGIQVIQVDGASDATFTLLGDYVHEGAQAVVGGAYAYKLYHNGISDPADGDWYLRSVLKDPTEPPVEPPVCTPGVDCAVEPPIDPVTPPEPPLYQAGAPVYEAYPQLLLGLNGLPTLQQRVGNRYWNNGGNRIIAEGADAIGSPYAPSQEAGSFIEQNGVWGRIEGAHNRIDPRFSTTNAGYDFNTYKIQAGLDGMLAESEAGKLIGGVSVHYARGSADIRSVYDADNGGGDIRTDGYGIGGTLTWYGESGFYVDTQAQATWYDSDLGFDGGNATLTNSNHGFGYALSVEGGKRIALDPAWSLTPQAQLVWSSVDFDDFSDVFGADVRLDRGRSLQGRLGLALDHQNSWYNANGLIDRTRLYAITNLYYEFLEGTRASVAGTSFANGNERLWGGIGLGGSYNWNSDKYSIYGEGSVNTSLAQFADSYSLKGTMGFRVKW</sequence>